<proteinExistence type="predicted"/>
<evidence type="ECO:0000313" key="2">
    <source>
        <dbReference type="EMBL" id="KAA8896063.1"/>
    </source>
</evidence>
<protein>
    <submittedName>
        <fullName evidence="2">Uncharacterized protein</fullName>
    </submittedName>
</protein>
<accession>A0A5J5ELG6</accession>
<feature type="compositionally biased region" description="Acidic residues" evidence="1">
    <location>
        <begin position="38"/>
        <end position="48"/>
    </location>
</feature>
<sequence length="64" mass="7208">MAVALETLSGGSGRRDAKEEEFTDEEEVMGLGEYGYNDSEEDDEEEEEAAKGWGSSEKNSWRRK</sequence>
<name>A0A5J5ELG6_9PEZI</name>
<feature type="region of interest" description="Disordered" evidence="1">
    <location>
        <begin position="1"/>
        <end position="64"/>
    </location>
</feature>
<gene>
    <name evidence="2" type="ORF">FN846DRAFT_911067</name>
</gene>
<dbReference type="EMBL" id="VXIS01000229">
    <property type="protein sequence ID" value="KAA8896063.1"/>
    <property type="molecule type" value="Genomic_DNA"/>
</dbReference>
<evidence type="ECO:0000313" key="3">
    <source>
        <dbReference type="Proteomes" id="UP000326924"/>
    </source>
</evidence>
<dbReference type="Proteomes" id="UP000326924">
    <property type="component" value="Unassembled WGS sequence"/>
</dbReference>
<evidence type="ECO:0000256" key="1">
    <source>
        <dbReference type="SAM" id="MobiDB-lite"/>
    </source>
</evidence>
<dbReference type="OrthoDB" id="1924577at2759"/>
<reference evidence="2 3" key="1">
    <citation type="submission" date="2019-09" db="EMBL/GenBank/DDBJ databases">
        <title>Draft genome of the ectomycorrhizal ascomycete Sphaerosporella brunnea.</title>
        <authorList>
            <consortium name="DOE Joint Genome Institute"/>
            <person name="Benucci G.M."/>
            <person name="Marozzi G."/>
            <person name="Antonielli L."/>
            <person name="Sanchez S."/>
            <person name="Marco P."/>
            <person name="Wang X."/>
            <person name="Falini L.B."/>
            <person name="Barry K."/>
            <person name="Haridas S."/>
            <person name="Lipzen A."/>
            <person name="Labutti K."/>
            <person name="Grigoriev I.V."/>
            <person name="Murat C."/>
            <person name="Martin F."/>
            <person name="Albertini E."/>
            <person name="Donnini D."/>
            <person name="Bonito G."/>
        </authorList>
    </citation>
    <scope>NUCLEOTIDE SEQUENCE [LARGE SCALE GENOMIC DNA]</scope>
    <source>
        <strain evidence="2 3">Sb_GMNB300</strain>
    </source>
</reference>
<organism evidence="2 3">
    <name type="scientific">Sphaerosporella brunnea</name>
    <dbReference type="NCBI Taxonomy" id="1250544"/>
    <lineage>
        <taxon>Eukaryota</taxon>
        <taxon>Fungi</taxon>
        <taxon>Dikarya</taxon>
        <taxon>Ascomycota</taxon>
        <taxon>Pezizomycotina</taxon>
        <taxon>Pezizomycetes</taxon>
        <taxon>Pezizales</taxon>
        <taxon>Pyronemataceae</taxon>
        <taxon>Sphaerosporella</taxon>
    </lineage>
</organism>
<dbReference type="InParanoid" id="A0A5J5ELG6"/>
<dbReference type="AlphaFoldDB" id="A0A5J5ELG6"/>
<comment type="caution">
    <text evidence="2">The sequence shown here is derived from an EMBL/GenBank/DDBJ whole genome shotgun (WGS) entry which is preliminary data.</text>
</comment>
<keyword evidence="3" id="KW-1185">Reference proteome</keyword>